<evidence type="ECO:0000313" key="2">
    <source>
        <dbReference type="EMBL" id="CAD2214507.1"/>
    </source>
</evidence>
<protein>
    <submittedName>
        <fullName evidence="2">Uncharacterized protein</fullName>
    </submittedName>
</protein>
<proteinExistence type="predicted"/>
<feature type="compositionally biased region" description="Basic and acidic residues" evidence="1">
    <location>
        <begin position="116"/>
        <end position="147"/>
    </location>
</feature>
<evidence type="ECO:0000313" key="3">
    <source>
        <dbReference type="Proteomes" id="UP000515908"/>
    </source>
</evidence>
<feature type="compositionally biased region" description="Basic residues" evidence="1">
    <location>
        <begin position="148"/>
        <end position="164"/>
    </location>
</feature>
<evidence type="ECO:0000256" key="1">
    <source>
        <dbReference type="SAM" id="MobiDB-lite"/>
    </source>
</evidence>
<sequence length="164" mass="19654">MKFVPYPKKERRPGGPLLPLRYKEGWMEFYKKEDAINAATQMNLSPVAVRRQRKSYGRMWNVKYLPQFEWGQLAESKEEERRLRRAELLSARREEQSLNEQYRRLVLQKRKKTKRPRDQEGESTGEVREEPAEKHEKPETPDREATKPKKKATLKTQKIKNQKS</sequence>
<dbReference type="GO" id="GO:0000480">
    <property type="term" value="P:endonucleolytic cleavage in 5'-ETS of tricistronic rRNA transcript (SSU-rRNA, 5.8S rRNA, LSU-rRNA)"/>
    <property type="evidence" value="ECO:0007669"/>
    <property type="project" value="TreeGrafter"/>
</dbReference>
<dbReference type="GO" id="GO:0000447">
    <property type="term" value="P:endonucleolytic cleavage in ITS1 to separate SSU-rRNA from 5.8S rRNA and LSU-rRNA from tricistronic rRNA transcript (SSU-rRNA, 5.8S rRNA, LSU-rRNA)"/>
    <property type="evidence" value="ECO:0007669"/>
    <property type="project" value="TreeGrafter"/>
</dbReference>
<dbReference type="GO" id="GO:0005730">
    <property type="term" value="C:nucleolus"/>
    <property type="evidence" value="ECO:0007669"/>
    <property type="project" value="TreeGrafter"/>
</dbReference>
<dbReference type="AlphaFoldDB" id="A0A7G2C6T0"/>
<dbReference type="OrthoDB" id="287393at2759"/>
<feature type="compositionally biased region" description="Basic residues" evidence="1">
    <location>
        <begin position="106"/>
        <end position="115"/>
    </location>
</feature>
<dbReference type="InterPro" id="IPR039119">
    <property type="entry name" value="ABT1/Esf2"/>
</dbReference>
<dbReference type="Proteomes" id="UP000515908">
    <property type="component" value="Chromosome 03"/>
</dbReference>
<accession>A0A7G2C6T0</accession>
<dbReference type="GO" id="GO:0034462">
    <property type="term" value="P:small-subunit processome assembly"/>
    <property type="evidence" value="ECO:0007669"/>
    <property type="project" value="TreeGrafter"/>
</dbReference>
<feature type="region of interest" description="Disordered" evidence="1">
    <location>
        <begin position="90"/>
        <end position="164"/>
    </location>
</feature>
<dbReference type="EMBL" id="LR877147">
    <property type="protein sequence ID" value="CAD2214507.1"/>
    <property type="molecule type" value="Genomic_DNA"/>
</dbReference>
<dbReference type="GO" id="GO:0000472">
    <property type="term" value="P:endonucleolytic cleavage to generate mature 5'-end of SSU-rRNA from (SSU-rRNA, 5.8S rRNA, LSU-rRNA)"/>
    <property type="evidence" value="ECO:0007669"/>
    <property type="project" value="TreeGrafter"/>
</dbReference>
<dbReference type="GO" id="GO:0003723">
    <property type="term" value="F:RNA binding"/>
    <property type="evidence" value="ECO:0007669"/>
    <property type="project" value="TreeGrafter"/>
</dbReference>
<dbReference type="VEuPathDB" id="TriTrypDB:ADEAN_000195400"/>
<dbReference type="PANTHER" id="PTHR12311:SF7">
    <property type="entry name" value="ACTIVATOR OF BASAL TRANSCRIPTION 1"/>
    <property type="match status" value="1"/>
</dbReference>
<name>A0A7G2C6T0_9TRYP</name>
<organism evidence="2 3">
    <name type="scientific">Angomonas deanei</name>
    <dbReference type="NCBI Taxonomy" id="59799"/>
    <lineage>
        <taxon>Eukaryota</taxon>
        <taxon>Discoba</taxon>
        <taxon>Euglenozoa</taxon>
        <taxon>Kinetoplastea</taxon>
        <taxon>Metakinetoplastina</taxon>
        <taxon>Trypanosomatida</taxon>
        <taxon>Trypanosomatidae</taxon>
        <taxon>Strigomonadinae</taxon>
        <taxon>Angomonas</taxon>
    </lineage>
</organism>
<keyword evidence="3" id="KW-1185">Reference proteome</keyword>
<reference evidence="2 3" key="1">
    <citation type="submission" date="2020-08" db="EMBL/GenBank/DDBJ databases">
        <authorList>
            <person name="Newling K."/>
            <person name="Davey J."/>
            <person name="Forrester S."/>
        </authorList>
    </citation>
    <scope>NUCLEOTIDE SEQUENCE [LARGE SCALE GENOMIC DNA]</scope>
    <source>
        <strain evidence="3">Crithidia deanei Carvalho (ATCC PRA-265)</strain>
    </source>
</reference>
<gene>
    <name evidence="2" type="ORF">ADEAN_000195400</name>
</gene>
<dbReference type="PANTHER" id="PTHR12311">
    <property type="entry name" value="ACTIVATOR OF BASAL TRANSCRIPTION 1"/>
    <property type="match status" value="1"/>
</dbReference>